<proteinExistence type="predicted"/>
<reference evidence="1" key="1">
    <citation type="submission" date="2021-01" db="EMBL/GenBank/DDBJ databases">
        <authorList>
            <person name="Corre E."/>
            <person name="Pelletier E."/>
            <person name="Niang G."/>
            <person name="Scheremetjew M."/>
            <person name="Finn R."/>
            <person name="Kale V."/>
            <person name="Holt S."/>
            <person name="Cochrane G."/>
            <person name="Meng A."/>
            <person name="Brown T."/>
            <person name="Cohen L."/>
        </authorList>
    </citation>
    <scope>NUCLEOTIDE SEQUENCE</scope>
    <source>
        <strain evidence="1">CCAP 955/1</strain>
    </source>
</reference>
<sequence length="321" mass="35740">MNYNSLSATGGEMEPEWSDLSLDDLLNFDCDTQDFGNTFSSAGSGSTSEEDRSVALSYAAPKIQPVRAARSAKIPRKSKAVKVKKESRNTTSKEETGTVVAQFLHPELDCITSGLVTAPNMSRRVRDLTLYAFPKFNKCDSLLYFPSTMAQHLNSGDFSSLSELLNSHLHKNCSVQLISGRIISLTPPMLVGLFEHCNDLYPDSIMCMHSTKVVENEIRANLHFKFTDNKAIYESFVRKIASTPYAHLFTMQRSEHVLKCFKAGSSIEEDLNAICVLMDTEPEVVIYGKIELRLVFDETTKRVMDVQFVSTLTSVVSSTSV</sequence>
<accession>A0A7S3HK12</accession>
<name>A0A7S3HK12_9STRA</name>
<dbReference type="EMBL" id="HBIC01051975">
    <property type="protein sequence ID" value="CAE0297788.1"/>
    <property type="molecule type" value="Transcribed_RNA"/>
</dbReference>
<gene>
    <name evidence="1" type="ORF">SELO1098_LOCUS26642</name>
</gene>
<dbReference type="AlphaFoldDB" id="A0A7S3HK12"/>
<evidence type="ECO:0000313" key="1">
    <source>
        <dbReference type="EMBL" id="CAE0297788.1"/>
    </source>
</evidence>
<organism evidence="1">
    <name type="scientific">Spumella elongata</name>
    <dbReference type="NCBI Taxonomy" id="89044"/>
    <lineage>
        <taxon>Eukaryota</taxon>
        <taxon>Sar</taxon>
        <taxon>Stramenopiles</taxon>
        <taxon>Ochrophyta</taxon>
        <taxon>Chrysophyceae</taxon>
        <taxon>Chromulinales</taxon>
        <taxon>Chromulinaceae</taxon>
        <taxon>Spumella</taxon>
    </lineage>
</organism>
<protein>
    <submittedName>
        <fullName evidence="1">Uncharacterized protein</fullName>
    </submittedName>
</protein>